<organism evidence="9 10">
    <name type="scientific">Polytolypa hystricis (strain UAMH7299)</name>
    <dbReference type="NCBI Taxonomy" id="1447883"/>
    <lineage>
        <taxon>Eukaryota</taxon>
        <taxon>Fungi</taxon>
        <taxon>Dikarya</taxon>
        <taxon>Ascomycota</taxon>
        <taxon>Pezizomycotina</taxon>
        <taxon>Eurotiomycetes</taxon>
        <taxon>Eurotiomycetidae</taxon>
        <taxon>Onygenales</taxon>
        <taxon>Onygenales incertae sedis</taxon>
        <taxon>Polytolypa</taxon>
    </lineage>
</organism>
<feature type="compositionally biased region" description="Pro residues" evidence="7">
    <location>
        <begin position="290"/>
        <end position="316"/>
    </location>
</feature>
<dbReference type="GO" id="GO:0008270">
    <property type="term" value="F:zinc ion binding"/>
    <property type="evidence" value="ECO:0007669"/>
    <property type="project" value="InterPro"/>
</dbReference>
<dbReference type="Gene3D" id="4.10.240.10">
    <property type="entry name" value="Zn(2)-C6 fungal-type DNA-binding domain"/>
    <property type="match status" value="1"/>
</dbReference>
<comment type="caution">
    <text evidence="9">The sequence shown here is derived from an EMBL/GenBank/DDBJ whole genome shotgun (WGS) entry which is preliminary data.</text>
</comment>
<evidence type="ECO:0000256" key="3">
    <source>
        <dbReference type="ARBA" id="ARBA00023015"/>
    </source>
</evidence>
<dbReference type="InterPro" id="IPR001138">
    <property type="entry name" value="Zn2Cys6_DnaBD"/>
</dbReference>
<dbReference type="CDD" id="cd00067">
    <property type="entry name" value="GAL4"/>
    <property type="match status" value="1"/>
</dbReference>
<keyword evidence="3" id="KW-0805">Transcription regulation</keyword>
<evidence type="ECO:0000313" key="10">
    <source>
        <dbReference type="Proteomes" id="UP000224634"/>
    </source>
</evidence>
<evidence type="ECO:0000256" key="5">
    <source>
        <dbReference type="ARBA" id="ARBA00023163"/>
    </source>
</evidence>
<dbReference type="SUPFAM" id="SSF57701">
    <property type="entry name" value="Zn2/Cys6 DNA-binding domain"/>
    <property type="match status" value="1"/>
</dbReference>
<evidence type="ECO:0000256" key="7">
    <source>
        <dbReference type="SAM" id="MobiDB-lite"/>
    </source>
</evidence>
<dbReference type="GO" id="GO:0005634">
    <property type="term" value="C:nucleus"/>
    <property type="evidence" value="ECO:0007669"/>
    <property type="project" value="UniProtKB-SubCell"/>
</dbReference>
<keyword evidence="5" id="KW-0804">Transcription</keyword>
<evidence type="ECO:0000256" key="2">
    <source>
        <dbReference type="ARBA" id="ARBA00022723"/>
    </source>
</evidence>
<keyword evidence="4" id="KW-0238">DNA-binding</keyword>
<dbReference type="PROSITE" id="PS50048">
    <property type="entry name" value="ZN2_CY6_FUNGAL_2"/>
    <property type="match status" value="1"/>
</dbReference>
<dbReference type="GO" id="GO:0000981">
    <property type="term" value="F:DNA-binding transcription factor activity, RNA polymerase II-specific"/>
    <property type="evidence" value="ECO:0007669"/>
    <property type="project" value="InterPro"/>
</dbReference>
<dbReference type="STRING" id="1447883.A0A2B7YXI8"/>
<dbReference type="PROSITE" id="PS00463">
    <property type="entry name" value="ZN2_CY6_FUNGAL_1"/>
    <property type="match status" value="1"/>
</dbReference>
<name>A0A2B7YXI8_POLH7</name>
<sequence length="352" mass="38234">MATIQPHIHPHQQHDQYHLPPPHGAVYQQRPPEMYAAPPPPPAPQVVYQHAAAPRQRTAIACRYCRRRKIRCSGFDSAQDGRCSNCVRFNQECMFTPVSSQAAHAFVPAHTLLRTQGGSRAPGRLEGLVLYGAHGQPLPSTHPLVQPPPPLPPQLPETTLPPPQGMYQQHPYGRPSSIDDRGAPLSHRPVPQDQVSRKRPHPDDPRTPLSLRHSPPTSSPASSHDSLQRSSHARGSSGGPYDHSEPPTLPPVSAAVGGQYPTHTAPGPGPYYPPGGQDRRPSSYSYDNHPPAPHPAQVPQPIHPPPQTRLTPPPGQPGRSGLSVREMLAPMDTQSSRSSTDSDMLNALSRKV</sequence>
<dbReference type="GO" id="GO:0003677">
    <property type="term" value="F:DNA binding"/>
    <property type="evidence" value="ECO:0007669"/>
    <property type="project" value="UniProtKB-KW"/>
</dbReference>
<dbReference type="InterPro" id="IPR036864">
    <property type="entry name" value="Zn2-C6_fun-type_DNA-bd_sf"/>
</dbReference>
<comment type="subcellular location">
    <subcellularLocation>
        <location evidence="1">Nucleus</location>
    </subcellularLocation>
</comment>
<evidence type="ECO:0000256" key="1">
    <source>
        <dbReference type="ARBA" id="ARBA00004123"/>
    </source>
</evidence>
<dbReference type="EMBL" id="PDNA01000017">
    <property type="protein sequence ID" value="PGH26366.1"/>
    <property type="molecule type" value="Genomic_DNA"/>
</dbReference>
<feature type="region of interest" description="Disordered" evidence="7">
    <location>
        <begin position="138"/>
        <end position="352"/>
    </location>
</feature>
<reference evidence="9 10" key="1">
    <citation type="submission" date="2017-10" db="EMBL/GenBank/DDBJ databases">
        <title>Comparative genomics in systemic dimorphic fungi from Ajellomycetaceae.</title>
        <authorList>
            <person name="Munoz J.F."/>
            <person name="Mcewen J.G."/>
            <person name="Clay O.K."/>
            <person name="Cuomo C.A."/>
        </authorList>
    </citation>
    <scope>NUCLEOTIDE SEQUENCE [LARGE SCALE GENOMIC DNA]</scope>
    <source>
        <strain evidence="9 10">UAMH7299</strain>
    </source>
</reference>
<dbReference type="SMART" id="SM00066">
    <property type="entry name" value="GAL4"/>
    <property type="match status" value="1"/>
</dbReference>
<feature type="compositionally biased region" description="Low complexity" evidence="7">
    <location>
        <begin position="214"/>
        <end position="225"/>
    </location>
</feature>
<feature type="compositionally biased region" description="Pro residues" evidence="7">
    <location>
        <begin position="145"/>
        <end position="164"/>
    </location>
</feature>
<dbReference type="AlphaFoldDB" id="A0A2B7YXI8"/>
<dbReference type="InterPro" id="IPR050987">
    <property type="entry name" value="AtrR-like"/>
</dbReference>
<dbReference type="PANTHER" id="PTHR46910">
    <property type="entry name" value="TRANSCRIPTION FACTOR PDR1"/>
    <property type="match status" value="1"/>
</dbReference>
<feature type="compositionally biased region" description="Low complexity" evidence="7">
    <location>
        <begin position="332"/>
        <end position="343"/>
    </location>
</feature>
<evidence type="ECO:0000259" key="8">
    <source>
        <dbReference type="PROSITE" id="PS50048"/>
    </source>
</evidence>
<keyword evidence="10" id="KW-1185">Reference proteome</keyword>
<accession>A0A2B7YXI8</accession>
<gene>
    <name evidence="9" type="ORF">AJ80_01863</name>
</gene>
<feature type="region of interest" description="Disordered" evidence="7">
    <location>
        <begin position="1"/>
        <end position="41"/>
    </location>
</feature>
<dbReference type="OrthoDB" id="5401558at2759"/>
<keyword evidence="6" id="KW-0539">Nucleus</keyword>
<dbReference type="Proteomes" id="UP000224634">
    <property type="component" value="Unassembled WGS sequence"/>
</dbReference>
<feature type="domain" description="Zn(2)-C6 fungal-type" evidence="8">
    <location>
        <begin position="61"/>
        <end position="95"/>
    </location>
</feature>
<dbReference type="Pfam" id="PF00172">
    <property type="entry name" value="Zn_clus"/>
    <property type="match status" value="1"/>
</dbReference>
<evidence type="ECO:0000313" key="9">
    <source>
        <dbReference type="EMBL" id="PGH26366.1"/>
    </source>
</evidence>
<evidence type="ECO:0000256" key="6">
    <source>
        <dbReference type="ARBA" id="ARBA00023242"/>
    </source>
</evidence>
<protein>
    <recommendedName>
        <fullName evidence="8">Zn(2)-C6 fungal-type domain-containing protein</fullName>
    </recommendedName>
</protein>
<evidence type="ECO:0000256" key="4">
    <source>
        <dbReference type="ARBA" id="ARBA00023125"/>
    </source>
</evidence>
<keyword evidence="2" id="KW-0479">Metal-binding</keyword>
<dbReference type="PANTHER" id="PTHR46910:SF3">
    <property type="entry name" value="HALOTOLERANCE PROTEIN 9-RELATED"/>
    <property type="match status" value="1"/>
</dbReference>
<proteinExistence type="predicted"/>